<comment type="caution">
    <text evidence="1">The sequence shown here is derived from an EMBL/GenBank/DDBJ whole genome shotgun (WGS) entry which is preliminary data.</text>
</comment>
<gene>
    <name evidence="1" type="ORF">UR64_C0006G0009</name>
</gene>
<organism evidence="1 2">
    <name type="scientific">Candidatus Nomurabacteria bacterium GW2011_GWE1_35_16</name>
    <dbReference type="NCBI Taxonomy" id="1618761"/>
    <lineage>
        <taxon>Bacteria</taxon>
        <taxon>Candidatus Nomuraibacteriota</taxon>
    </lineage>
</organism>
<proteinExistence type="predicted"/>
<evidence type="ECO:0000313" key="1">
    <source>
        <dbReference type="EMBL" id="KKP66482.1"/>
    </source>
</evidence>
<evidence type="ECO:0000313" key="2">
    <source>
        <dbReference type="Proteomes" id="UP000034952"/>
    </source>
</evidence>
<reference evidence="1 2" key="1">
    <citation type="journal article" date="2015" name="Nature">
        <title>rRNA introns, odd ribosomes, and small enigmatic genomes across a large radiation of phyla.</title>
        <authorList>
            <person name="Brown C.T."/>
            <person name="Hug L.A."/>
            <person name="Thomas B.C."/>
            <person name="Sharon I."/>
            <person name="Castelle C.J."/>
            <person name="Singh A."/>
            <person name="Wilkins M.J."/>
            <person name="Williams K.H."/>
            <person name="Banfield J.F."/>
        </authorList>
    </citation>
    <scope>NUCLEOTIDE SEQUENCE [LARGE SCALE GENOMIC DNA]</scope>
</reference>
<dbReference type="AlphaFoldDB" id="A0A0G0EGP4"/>
<sequence length="235" mass="27714">MTKNNIENILSSYTESDIEKIKTILEVIDIRLSINNKPYIIYIPFIDFPNSLNRFEIIDLLHKLDKELGVIKFTQITDGQKIAEQEVCIRITDDKEKFNTLIQIINKKYKNNKIIKKKEQPVSLPTLWLAKKDDGNYYYDGNRFYIKNKKTKYTIILDVIYSLKPEGGKVEYKKIIELCKKRGKNINKKSILRALTGKDATLFRYIKEIKQKLPYDMDLFVAMQDGKEIEFNNKK</sequence>
<dbReference type="EMBL" id="LBPY01000006">
    <property type="protein sequence ID" value="KKP66482.1"/>
    <property type="molecule type" value="Genomic_DNA"/>
</dbReference>
<name>A0A0G0EGP4_9BACT</name>
<dbReference type="Proteomes" id="UP000034952">
    <property type="component" value="Unassembled WGS sequence"/>
</dbReference>
<protein>
    <submittedName>
        <fullName evidence="1">Uncharacterized protein</fullName>
    </submittedName>
</protein>
<accession>A0A0G0EGP4</accession>